<dbReference type="GO" id="GO:0005227">
    <property type="term" value="F:calcium-activated cation channel activity"/>
    <property type="evidence" value="ECO:0007669"/>
    <property type="project" value="InterPro"/>
</dbReference>
<dbReference type="EMBL" id="JAACJL010000057">
    <property type="protein sequence ID" value="KAF4612006.1"/>
    <property type="molecule type" value="Genomic_DNA"/>
</dbReference>
<keyword evidence="2" id="KW-0472">Membrane</keyword>
<dbReference type="GO" id="GO:0005886">
    <property type="term" value="C:plasma membrane"/>
    <property type="evidence" value="ECO:0007669"/>
    <property type="project" value="TreeGrafter"/>
</dbReference>
<feature type="transmembrane region" description="Helical" evidence="2">
    <location>
        <begin position="844"/>
        <end position="870"/>
    </location>
</feature>
<organism evidence="5 6">
    <name type="scientific">Agrocybe pediades</name>
    <dbReference type="NCBI Taxonomy" id="84607"/>
    <lineage>
        <taxon>Eukaryota</taxon>
        <taxon>Fungi</taxon>
        <taxon>Dikarya</taxon>
        <taxon>Basidiomycota</taxon>
        <taxon>Agaricomycotina</taxon>
        <taxon>Agaricomycetes</taxon>
        <taxon>Agaricomycetidae</taxon>
        <taxon>Agaricales</taxon>
        <taxon>Agaricineae</taxon>
        <taxon>Strophariaceae</taxon>
        <taxon>Agrocybe</taxon>
    </lineage>
</organism>
<feature type="region of interest" description="Disordered" evidence="1">
    <location>
        <begin position="416"/>
        <end position="452"/>
    </location>
</feature>
<protein>
    <recommendedName>
        <fullName evidence="7">CSC1/OSCA1-like 7TM region domain-containing protein</fullName>
    </recommendedName>
</protein>
<feature type="transmembrane region" description="Helical" evidence="2">
    <location>
        <begin position="979"/>
        <end position="1002"/>
    </location>
</feature>
<evidence type="ECO:0000256" key="2">
    <source>
        <dbReference type="SAM" id="Phobius"/>
    </source>
</evidence>
<dbReference type="Pfam" id="PF12621">
    <property type="entry name" value="PHM7_ext"/>
    <property type="match status" value="1"/>
</dbReference>
<comment type="caution">
    <text evidence="5">The sequence shown here is derived from an EMBL/GenBank/DDBJ whole genome shotgun (WGS) entry which is preliminary data.</text>
</comment>
<feature type="transmembrane region" description="Helical" evidence="2">
    <location>
        <begin position="1061"/>
        <end position="1082"/>
    </location>
</feature>
<dbReference type="InterPro" id="IPR003864">
    <property type="entry name" value="CSC1/OSCA1-like_7TM"/>
</dbReference>
<feature type="transmembrane region" description="Helical" evidence="2">
    <location>
        <begin position="890"/>
        <end position="913"/>
    </location>
</feature>
<feature type="transmembrane region" description="Helical" evidence="2">
    <location>
        <begin position="157"/>
        <end position="181"/>
    </location>
</feature>
<evidence type="ECO:0000259" key="3">
    <source>
        <dbReference type="Pfam" id="PF02714"/>
    </source>
</evidence>
<feature type="region of interest" description="Disordered" evidence="1">
    <location>
        <begin position="112"/>
        <end position="148"/>
    </location>
</feature>
<feature type="compositionally biased region" description="Basic and acidic residues" evidence="1">
    <location>
        <begin position="722"/>
        <end position="736"/>
    </location>
</feature>
<evidence type="ECO:0000256" key="1">
    <source>
        <dbReference type="SAM" id="MobiDB-lite"/>
    </source>
</evidence>
<keyword evidence="2" id="KW-0812">Transmembrane</keyword>
<dbReference type="InterPro" id="IPR022257">
    <property type="entry name" value="PHM7_ext"/>
</dbReference>
<feature type="transmembrane region" description="Helical" evidence="2">
    <location>
        <begin position="336"/>
        <end position="357"/>
    </location>
</feature>
<name>A0A8H4QJL9_9AGAR</name>
<feature type="transmembrane region" description="Helical" evidence="2">
    <location>
        <begin position="1103"/>
        <end position="1120"/>
    </location>
</feature>
<reference evidence="5 6" key="1">
    <citation type="submission" date="2019-12" db="EMBL/GenBank/DDBJ databases">
        <authorList>
            <person name="Floudas D."/>
            <person name="Bentzer J."/>
            <person name="Ahren D."/>
            <person name="Johansson T."/>
            <person name="Persson P."/>
            <person name="Tunlid A."/>
        </authorList>
    </citation>
    <scope>NUCLEOTIDE SEQUENCE [LARGE SCALE GENOMIC DNA]</scope>
    <source>
        <strain evidence="5 6">CBS 102.39</strain>
    </source>
</reference>
<feature type="compositionally biased region" description="Basic and acidic residues" evidence="1">
    <location>
        <begin position="431"/>
        <end position="443"/>
    </location>
</feature>
<dbReference type="PANTHER" id="PTHR13018">
    <property type="entry name" value="PROBABLE MEMBRANE PROTEIN DUF221-RELATED"/>
    <property type="match status" value="1"/>
</dbReference>
<keyword evidence="2" id="KW-1133">Transmembrane helix</keyword>
<proteinExistence type="predicted"/>
<feature type="region of interest" description="Disordered" evidence="1">
    <location>
        <begin position="681"/>
        <end position="744"/>
    </location>
</feature>
<gene>
    <name evidence="5" type="ORF">D9613_004140</name>
</gene>
<sequence length="1318" mass="144003">MLHVHDILYPIRPRNELNDNWSTASDPSHSTPTPSSSFDSTSLAIPGPTSTPAIPQDTSFPLPGPSNTAGFTTQPAFTSIFPVTTVTQPGTTFTLFSETLISQASSIPSSIPSSAASSESTMPSASSTASAEFSTSTPSSFQSSQRVCPGSGLDPQAAGILAVLIVSSAIGLILWLIFAVVRPRFRQVYALREWFVQQDLRPRRLGSAFFAFLFPKVPLVPDVPSDVSDAGRSPVEDAKLFPSDEELSQRTLWVALLIVLGWSFLGLAGALPIYLVNTPCNGELPSGAVFGGGYSTLNDLSILRLLRLFESGQITTSDGSNLQRRETLSNSDPFNAHVRVIVLTAITILLGLLPPLIKIIKEFNRLVAYRQRWLEYKCEGKDLGWLSARAAPGFRLWGEKRFKDFLVKIGLSSTLNESANSSRNGNGTRARNGERRTRRREEEQPLYPTDDASKDAEIDIQSLFSIGDTHRLALLIDERDEILENLEISETKYISSFRVTTPDPSILDFVPTPPPADPNRPYISRPLPLVPQQRKNRGRRHRNRAFASSSLAPTSFVAPSSYYKLRGVSGISGGRFAEAGGSVENRHQSLADSINSRVIGSRFMEVNRNSVAYGRLPLGSHVGVEKDGELGPVGGHESWLPHIPDPRLFGPNYGLTAYEDMEVDEHGMVHAIQERDEEWVDLSTEHPEESETDYNGIPPDQAGPSSFLRRPRTPKADPPPASRRETFPLRQERLDPESVPPPHLRLQPSAPFVRPLDGLGFQDLGEVYAEIQNWRSKLKVINKEIADAQHDCYNDIASGTGVNGWLMVGKGLRHIPGIQIIEGRAKEDIRWDVLQNERSRLDSAVMWAVVGIVSVILAAALTAAVGLSLAPAPDVAHYIPFLQPLLTANTIAAGVATVFAPAVAVTIFIVLGLGIIHWVANIHGSVSVSGNQLLIFRITFFVLTAIGAVWIIAIGAILFSMQALNSNSGSTKSIANGSVYMAVLALAIVINIAIILPALLMLQPIRLWKVLRAEKQAVTPRQRFRAVYPRTYDPSYAIAACVLAIVFASTFSVIFPLIGPAVVLLVLLTLIAHRFLIGYVYARTHSQTGGLLQIWLLRRFGTLLSFQPILLGLIVLTLRFWIEGGILIGCGVFVILFVESYAHWKTTLPGRKSLSPITRNSLDTFETTADKYISEETDTANGSSLPGTRTRGSMASVLEMMSITLAVMPSSHKGAVPLQTENLDDLTATERAARTHPDAPPRLPPLPFTDHAEDMAGIMYAPELTAPPPIIWLPNDSAGVAKSEAVDLQKYHDLQVTLDVRAKEDVSRRSSSTRRASR</sequence>
<feature type="compositionally biased region" description="Low complexity" evidence="1">
    <location>
        <begin position="22"/>
        <end position="42"/>
    </location>
</feature>
<dbReference type="PANTHER" id="PTHR13018:SF5">
    <property type="entry name" value="RE44586P"/>
    <property type="match status" value="1"/>
</dbReference>
<feature type="transmembrane region" description="Helical" evidence="2">
    <location>
        <begin position="1035"/>
        <end position="1055"/>
    </location>
</feature>
<keyword evidence="6" id="KW-1185">Reference proteome</keyword>
<evidence type="ECO:0008006" key="7">
    <source>
        <dbReference type="Google" id="ProtNLM"/>
    </source>
</evidence>
<evidence type="ECO:0000259" key="4">
    <source>
        <dbReference type="Pfam" id="PF12621"/>
    </source>
</evidence>
<feature type="compositionally biased region" description="Polar residues" evidence="1">
    <location>
        <begin position="48"/>
        <end position="68"/>
    </location>
</feature>
<feature type="domain" description="CSC1/OSCA1-like 7TM region" evidence="3">
    <location>
        <begin position="845"/>
        <end position="1113"/>
    </location>
</feature>
<feature type="domain" description="10TM putative phosphate transporter extracellular tail" evidence="4">
    <location>
        <begin position="1259"/>
        <end position="1294"/>
    </location>
</feature>
<accession>A0A8H4QJL9</accession>
<evidence type="ECO:0000313" key="5">
    <source>
        <dbReference type="EMBL" id="KAF4612006.1"/>
    </source>
</evidence>
<dbReference type="Pfam" id="PF02714">
    <property type="entry name" value="RSN1_7TM"/>
    <property type="match status" value="1"/>
</dbReference>
<dbReference type="InterPro" id="IPR045122">
    <property type="entry name" value="Csc1-like"/>
</dbReference>
<feature type="compositionally biased region" description="Low complexity" evidence="1">
    <location>
        <begin position="112"/>
        <end position="145"/>
    </location>
</feature>
<feature type="transmembrane region" description="Helical" evidence="2">
    <location>
        <begin position="1126"/>
        <end position="1144"/>
    </location>
</feature>
<feature type="region of interest" description="Disordered" evidence="1">
    <location>
        <begin position="15"/>
        <end position="68"/>
    </location>
</feature>
<dbReference type="Proteomes" id="UP000521872">
    <property type="component" value="Unassembled WGS sequence"/>
</dbReference>
<evidence type="ECO:0000313" key="6">
    <source>
        <dbReference type="Proteomes" id="UP000521872"/>
    </source>
</evidence>
<feature type="transmembrane region" description="Helical" evidence="2">
    <location>
        <begin position="252"/>
        <end position="275"/>
    </location>
</feature>
<feature type="transmembrane region" description="Helical" evidence="2">
    <location>
        <begin position="934"/>
        <end position="959"/>
    </location>
</feature>